<evidence type="ECO:0000256" key="6">
    <source>
        <dbReference type="PIRSR" id="PIRSR001430-2"/>
    </source>
</evidence>
<organism evidence="9 11">
    <name type="scientific">Weissella viridescens</name>
    <name type="common">Lactobacillus viridescens</name>
    <dbReference type="NCBI Taxonomy" id="1629"/>
    <lineage>
        <taxon>Bacteria</taxon>
        <taxon>Bacillati</taxon>
        <taxon>Bacillota</taxon>
        <taxon>Bacilli</taxon>
        <taxon>Lactobacillales</taxon>
        <taxon>Lactobacillaceae</taxon>
        <taxon>Weissella</taxon>
    </lineage>
</organism>
<dbReference type="GO" id="GO:0160147">
    <property type="term" value="F:tRNA pseudouridine(38-40) synthase activity"/>
    <property type="evidence" value="ECO:0007669"/>
    <property type="project" value="UniProtKB-EC"/>
</dbReference>
<dbReference type="Pfam" id="PF01416">
    <property type="entry name" value="PseudoU_synth_1"/>
    <property type="match status" value="2"/>
</dbReference>
<reference evidence="9 11" key="1">
    <citation type="journal article" date="2015" name="Genome Announc.">
        <title>Expanding the biotechnology potential of lactobacilli through comparative genomics of 213 strains and associated genera.</title>
        <authorList>
            <person name="Sun Z."/>
            <person name="Harris H.M."/>
            <person name="McCann A."/>
            <person name="Guo C."/>
            <person name="Argimon S."/>
            <person name="Zhang W."/>
            <person name="Yang X."/>
            <person name="Jeffery I.B."/>
            <person name="Cooney J.C."/>
            <person name="Kagawa T.F."/>
            <person name="Liu W."/>
            <person name="Song Y."/>
            <person name="Salvetti E."/>
            <person name="Wrobel A."/>
            <person name="Rasinkangas P."/>
            <person name="Parkhill J."/>
            <person name="Rea M.C."/>
            <person name="O'Sullivan O."/>
            <person name="Ritari J."/>
            <person name="Douillard F.P."/>
            <person name="Paul Ross R."/>
            <person name="Yang R."/>
            <person name="Briner A.E."/>
            <person name="Felis G.E."/>
            <person name="de Vos W.M."/>
            <person name="Barrangou R."/>
            <person name="Klaenhammer T.R."/>
            <person name="Caufield P.W."/>
            <person name="Cui Y."/>
            <person name="Zhang H."/>
            <person name="O'Toole P.W."/>
        </authorList>
    </citation>
    <scope>NUCLEOTIDE SEQUENCE [LARGE SCALE GENOMIC DNA]</scope>
    <source>
        <strain evidence="9 11">DSM 20410</strain>
    </source>
</reference>
<dbReference type="InterPro" id="IPR020097">
    <property type="entry name" value="PsdUridine_synth_TruA_a/b_dom"/>
</dbReference>
<evidence type="ECO:0000256" key="5">
    <source>
        <dbReference type="PIRSR" id="PIRSR001430-1"/>
    </source>
</evidence>
<sequence>MPRYKATIAYDGTEFFGWQVQPGKRTVQLELEKAVNTMAKNPAEPIRVQGSGRTDARVHAQGQVANFDLPFDIPADNVRKGLSTILPYDIGIKKVEIVDDDFHAQFNAHDKTYRYRLSTTQYVDPFKRNYTGHWGRKLDPSLMQQAIGDYVGEHDWLSFVASGFQQKTTVRTVYSATMIEKPEDDEIWFEFTGNGFLYNQIRIMVGVLLEIGNGSRPVDDIPRLLEAKDRQQARFTAPAQGLYLMSVEY</sequence>
<dbReference type="InterPro" id="IPR020094">
    <property type="entry name" value="TruA/RsuA/RluB/E/F_N"/>
</dbReference>
<proteinExistence type="inferred from homology"/>
<feature type="active site" description="Nucleophile" evidence="4 5">
    <location>
        <position position="55"/>
    </location>
</feature>
<evidence type="ECO:0000313" key="11">
    <source>
        <dbReference type="Proteomes" id="UP000051992"/>
    </source>
</evidence>
<dbReference type="Proteomes" id="UP000275836">
    <property type="component" value="Unassembled WGS sequence"/>
</dbReference>
<dbReference type="Gene3D" id="3.30.70.580">
    <property type="entry name" value="Pseudouridine synthase I, catalytic domain, N-terminal subdomain"/>
    <property type="match status" value="1"/>
</dbReference>
<evidence type="ECO:0000313" key="10">
    <source>
        <dbReference type="EMBL" id="RRG18648.1"/>
    </source>
</evidence>
<comment type="similarity">
    <text evidence="1 4 7">Belongs to the tRNA pseudouridine synthase TruA family.</text>
</comment>
<feature type="domain" description="Pseudouridine synthase I TruA alpha/beta" evidence="8">
    <location>
        <begin position="146"/>
        <end position="249"/>
    </location>
</feature>
<keyword evidence="3 4" id="KW-0413">Isomerase</keyword>
<gene>
    <name evidence="4 10" type="primary">truA</name>
    <name evidence="10" type="ORF">D3P96_01290</name>
    <name evidence="9" type="ORF">IV50_GL000760</name>
</gene>
<dbReference type="NCBIfam" id="TIGR00071">
    <property type="entry name" value="hisT_truA"/>
    <property type="match status" value="1"/>
</dbReference>
<feature type="domain" description="Pseudouridine synthase I TruA alpha/beta" evidence="8">
    <location>
        <begin position="6"/>
        <end position="107"/>
    </location>
</feature>
<protein>
    <recommendedName>
        <fullName evidence="4">tRNA pseudouridine synthase A</fullName>
        <ecNumber evidence="4">5.4.99.12</ecNumber>
    </recommendedName>
    <alternativeName>
        <fullName evidence="4">tRNA pseudouridine(38-40) synthase</fullName>
    </alternativeName>
    <alternativeName>
        <fullName evidence="4">tRNA pseudouridylate synthase I</fullName>
    </alternativeName>
    <alternativeName>
        <fullName evidence="4">tRNA-uridine isomerase I</fullName>
    </alternativeName>
</protein>
<comment type="caution">
    <text evidence="4">Lacks conserved residue(s) required for the propagation of feature annotation.</text>
</comment>
<dbReference type="InterPro" id="IPR001406">
    <property type="entry name" value="PsdUridine_synth_TruA"/>
</dbReference>
<dbReference type="EMBL" id="RHGY01000001">
    <property type="protein sequence ID" value="RRG18648.1"/>
    <property type="molecule type" value="Genomic_DNA"/>
</dbReference>
<accession>A0A0R2H8W9</accession>
<dbReference type="PANTHER" id="PTHR11142:SF0">
    <property type="entry name" value="TRNA PSEUDOURIDINE SYNTHASE-LIKE 1"/>
    <property type="match status" value="1"/>
</dbReference>
<evidence type="ECO:0000313" key="12">
    <source>
        <dbReference type="Proteomes" id="UP000275836"/>
    </source>
</evidence>
<feature type="binding site" evidence="4 6">
    <location>
        <position position="113"/>
    </location>
    <ligand>
        <name>substrate</name>
    </ligand>
</feature>
<dbReference type="GeneID" id="86898667"/>
<dbReference type="RefSeq" id="WP_057745305.1">
    <property type="nucleotide sequence ID" value="NZ_BJLU01000004.1"/>
</dbReference>
<dbReference type="OrthoDB" id="9811823at2"/>
<evidence type="ECO:0000259" key="8">
    <source>
        <dbReference type="Pfam" id="PF01416"/>
    </source>
</evidence>
<reference evidence="10 12" key="2">
    <citation type="submission" date="2018-10" db="EMBL/GenBank/DDBJ databases">
        <title>Draft genome sequence of Weissella viridescens UCO-SMC3.</title>
        <authorList>
            <person name="Garcia-Cancino A."/>
            <person name="Espinoza-Monje M."/>
            <person name="Albarracin L."/>
            <person name="Garcia-Castillo V."/>
            <person name="Campos-Martin J."/>
            <person name="Nakano Y."/>
            <person name="Guitierrez-Zamorano C."/>
            <person name="Ikeda-Ohtsubo W."/>
            <person name="Morita H."/>
            <person name="Kitazawa H."/>
            <person name="Villena J."/>
        </authorList>
    </citation>
    <scope>NUCLEOTIDE SEQUENCE [LARGE SCALE GENOMIC DNA]</scope>
    <source>
        <strain evidence="10 12">UCO-SMC3</strain>
    </source>
</reference>
<dbReference type="GO" id="GO:0031119">
    <property type="term" value="P:tRNA pseudouridine synthesis"/>
    <property type="evidence" value="ECO:0007669"/>
    <property type="project" value="UniProtKB-UniRule"/>
</dbReference>
<dbReference type="SUPFAM" id="SSF55120">
    <property type="entry name" value="Pseudouridine synthase"/>
    <property type="match status" value="1"/>
</dbReference>
<keyword evidence="2 4" id="KW-0819">tRNA processing</keyword>
<dbReference type="FunFam" id="3.30.70.580:FF:000001">
    <property type="entry name" value="tRNA pseudouridine synthase A"/>
    <property type="match status" value="1"/>
</dbReference>
<dbReference type="CDD" id="cd02570">
    <property type="entry name" value="PseudoU_synth_EcTruA"/>
    <property type="match status" value="1"/>
</dbReference>
<comment type="catalytic activity">
    <reaction evidence="4 7">
        <text>uridine(38/39/40) in tRNA = pseudouridine(38/39/40) in tRNA</text>
        <dbReference type="Rhea" id="RHEA:22376"/>
        <dbReference type="Rhea" id="RHEA-COMP:10085"/>
        <dbReference type="Rhea" id="RHEA-COMP:10087"/>
        <dbReference type="ChEBI" id="CHEBI:65314"/>
        <dbReference type="ChEBI" id="CHEBI:65315"/>
        <dbReference type="EC" id="5.4.99.12"/>
    </reaction>
</comment>
<evidence type="ECO:0000256" key="7">
    <source>
        <dbReference type="RuleBase" id="RU003792"/>
    </source>
</evidence>
<comment type="function">
    <text evidence="4">Formation of pseudouridine at positions 38, 39 and 40 in the anticodon stem and loop of transfer RNAs.</text>
</comment>
<dbReference type="PANTHER" id="PTHR11142">
    <property type="entry name" value="PSEUDOURIDYLATE SYNTHASE"/>
    <property type="match status" value="1"/>
</dbReference>
<evidence type="ECO:0000313" key="9">
    <source>
        <dbReference type="EMBL" id="KRN46487.1"/>
    </source>
</evidence>
<dbReference type="Proteomes" id="UP000051992">
    <property type="component" value="Unassembled WGS sequence"/>
</dbReference>
<comment type="caution">
    <text evidence="9">The sequence shown here is derived from an EMBL/GenBank/DDBJ whole genome shotgun (WGS) entry which is preliminary data.</text>
</comment>
<comment type="subunit">
    <text evidence="4">Homodimer.</text>
</comment>
<evidence type="ECO:0000256" key="3">
    <source>
        <dbReference type="ARBA" id="ARBA00023235"/>
    </source>
</evidence>
<dbReference type="HAMAP" id="MF_00171">
    <property type="entry name" value="TruA"/>
    <property type="match status" value="1"/>
</dbReference>
<dbReference type="PIRSF" id="PIRSF001430">
    <property type="entry name" value="tRNA_psdUrid_synth"/>
    <property type="match status" value="1"/>
</dbReference>
<dbReference type="AlphaFoldDB" id="A0A0R2H8W9"/>
<dbReference type="InterPro" id="IPR020095">
    <property type="entry name" value="PsdUridine_synth_TruA_C"/>
</dbReference>
<evidence type="ECO:0000256" key="2">
    <source>
        <dbReference type="ARBA" id="ARBA00022694"/>
    </source>
</evidence>
<evidence type="ECO:0000256" key="4">
    <source>
        <dbReference type="HAMAP-Rule" id="MF_00171"/>
    </source>
</evidence>
<keyword evidence="11" id="KW-1185">Reference proteome</keyword>
<dbReference type="EMBL" id="JQBM01000002">
    <property type="protein sequence ID" value="KRN46487.1"/>
    <property type="molecule type" value="Genomic_DNA"/>
</dbReference>
<dbReference type="PATRIC" id="fig|1629.5.peg.767"/>
<name>A0A0R2H8W9_WEIVI</name>
<dbReference type="GO" id="GO:0003723">
    <property type="term" value="F:RNA binding"/>
    <property type="evidence" value="ECO:0007669"/>
    <property type="project" value="InterPro"/>
</dbReference>
<dbReference type="EC" id="5.4.99.12" evidence="4"/>
<dbReference type="InterPro" id="IPR020103">
    <property type="entry name" value="PsdUridine_synth_cat_dom_sf"/>
</dbReference>
<evidence type="ECO:0000256" key="1">
    <source>
        <dbReference type="ARBA" id="ARBA00009375"/>
    </source>
</evidence>
<dbReference type="Gene3D" id="3.30.70.660">
    <property type="entry name" value="Pseudouridine synthase I, catalytic domain, C-terminal subdomain"/>
    <property type="match status" value="1"/>
</dbReference>